<organism evidence="2 3">
    <name type="scientific">Karstenula rhodostoma CBS 690.94</name>
    <dbReference type="NCBI Taxonomy" id="1392251"/>
    <lineage>
        <taxon>Eukaryota</taxon>
        <taxon>Fungi</taxon>
        <taxon>Dikarya</taxon>
        <taxon>Ascomycota</taxon>
        <taxon>Pezizomycotina</taxon>
        <taxon>Dothideomycetes</taxon>
        <taxon>Pleosporomycetidae</taxon>
        <taxon>Pleosporales</taxon>
        <taxon>Massarineae</taxon>
        <taxon>Didymosphaeriaceae</taxon>
        <taxon>Karstenula</taxon>
    </lineage>
</organism>
<feature type="region of interest" description="Disordered" evidence="1">
    <location>
        <begin position="1"/>
        <end position="27"/>
    </location>
</feature>
<dbReference type="EMBL" id="MU001509">
    <property type="protein sequence ID" value="KAF2439436.1"/>
    <property type="molecule type" value="Genomic_DNA"/>
</dbReference>
<proteinExistence type="predicted"/>
<keyword evidence="3" id="KW-1185">Reference proteome</keyword>
<accession>A0A9P4PAH4</accession>
<gene>
    <name evidence="2" type="ORF">P171DRAFT_448262</name>
</gene>
<evidence type="ECO:0000256" key="1">
    <source>
        <dbReference type="SAM" id="MobiDB-lite"/>
    </source>
</evidence>
<comment type="caution">
    <text evidence="2">The sequence shown here is derived from an EMBL/GenBank/DDBJ whole genome shotgun (WGS) entry which is preliminary data.</text>
</comment>
<dbReference type="Proteomes" id="UP000799764">
    <property type="component" value="Unassembled WGS sequence"/>
</dbReference>
<sequence>MEDADRDCEGTRTAGLPMCPDPTPSRGVKNTPNCAALASYQGLTRTVTQALLRRRKSKLQEPNPRSWSWSSSKTYVSFYPTPRIGLWPLPWVSTCTAINRGGFVRTYSRVLAPGRRRDMVCSHSHPAFHGYGLDPSLYDPGSKVVASSYFLGKVSGPLNVPGYMTGEAITGLFKLQHYLERLLMMSEHHPAHRFLPLRICVPEDRSPTWLSASVRPFASITGPFGQRRGYMLSHSLGTMLTTAEYPRLVFYVHRKSNFKGAQTAHRYLQGCWS</sequence>
<evidence type="ECO:0000313" key="3">
    <source>
        <dbReference type="Proteomes" id="UP000799764"/>
    </source>
</evidence>
<name>A0A9P4PAH4_9PLEO</name>
<protein>
    <submittedName>
        <fullName evidence="2">Uncharacterized protein</fullName>
    </submittedName>
</protein>
<reference evidence="2" key="1">
    <citation type="journal article" date="2020" name="Stud. Mycol.">
        <title>101 Dothideomycetes genomes: a test case for predicting lifestyles and emergence of pathogens.</title>
        <authorList>
            <person name="Haridas S."/>
            <person name="Albert R."/>
            <person name="Binder M."/>
            <person name="Bloem J."/>
            <person name="Labutti K."/>
            <person name="Salamov A."/>
            <person name="Andreopoulos B."/>
            <person name="Baker S."/>
            <person name="Barry K."/>
            <person name="Bills G."/>
            <person name="Bluhm B."/>
            <person name="Cannon C."/>
            <person name="Castanera R."/>
            <person name="Culley D."/>
            <person name="Daum C."/>
            <person name="Ezra D."/>
            <person name="Gonzalez J."/>
            <person name="Henrissat B."/>
            <person name="Kuo A."/>
            <person name="Liang C."/>
            <person name="Lipzen A."/>
            <person name="Lutzoni F."/>
            <person name="Magnuson J."/>
            <person name="Mondo S."/>
            <person name="Nolan M."/>
            <person name="Ohm R."/>
            <person name="Pangilinan J."/>
            <person name="Park H.-J."/>
            <person name="Ramirez L."/>
            <person name="Alfaro M."/>
            <person name="Sun H."/>
            <person name="Tritt A."/>
            <person name="Yoshinaga Y."/>
            <person name="Zwiers L.-H."/>
            <person name="Turgeon B."/>
            <person name="Goodwin S."/>
            <person name="Spatafora J."/>
            <person name="Crous P."/>
            <person name="Grigoriev I."/>
        </authorList>
    </citation>
    <scope>NUCLEOTIDE SEQUENCE</scope>
    <source>
        <strain evidence="2">CBS 690.94</strain>
    </source>
</reference>
<dbReference type="AlphaFoldDB" id="A0A9P4PAH4"/>
<evidence type="ECO:0000313" key="2">
    <source>
        <dbReference type="EMBL" id="KAF2439436.1"/>
    </source>
</evidence>